<dbReference type="Proteomes" id="UP000004080">
    <property type="component" value="Unassembled WGS sequence"/>
</dbReference>
<dbReference type="RefSeq" id="WP_007203100.1">
    <property type="nucleotide sequence ID" value="NZ_AKKV01000032.1"/>
</dbReference>
<organism evidence="2 3">
    <name type="scientific">Fictibacillus macauensis ZFHKF-1</name>
    <dbReference type="NCBI Taxonomy" id="1196324"/>
    <lineage>
        <taxon>Bacteria</taxon>
        <taxon>Bacillati</taxon>
        <taxon>Bacillota</taxon>
        <taxon>Bacilli</taxon>
        <taxon>Bacillales</taxon>
        <taxon>Fictibacillaceae</taxon>
        <taxon>Fictibacillus</taxon>
    </lineage>
</organism>
<protein>
    <recommendedName>
        <fullName evidence="4">Lipoprotein</fullName>
    </recommendedName>
</protein>
<accession>I8UC47</accession>
<reference evidence="2 3" key="1">
    <citation type="journal article" date="2012" name="J. Bacteriol.">
        <title>Genome of Bacillus macauensis ZFHKF-1, a Long-Chain-Forming Bacterium.</title>
        <authorList>
            <person name="Cai L."/>
            <person name="Zhang T."/>
        </authorList>
    </citation>
    <scope>NUCLEOTIDE SEQUENCE [LARGE SCALE GENOMIC DNA]</scope>
    <source>
        <strain evidence="2 3">ZFHKF-1</strain>
    </source>
</reference>
<gene>
    <name evidence="2" type="ORF">A374_15132</name>
</gene>
<dbReference type="PATRIC" id="fig|1196324.3.peg.3098"/>
<keyword evidence="1" id="KW-0732">Signal</keyword>
<name>I8UC47_9BACL</name>
<evidence type="ECO:0008006" key="4">
    <source>
        <dbReference type="Google" id="ProtNLM"/>
    </source>
</evidence>
<dbReference type="eggNOG" id="ENOG5033CT7">
    <property type="taxonomic scope" value="Bacteria"/>
</dbReference>
<dbReference type="AlphaFoldDB" id="I8UC47"/>
<sequence>MKRTVLVFSLLLLMITSGCNNFSKPKISEDQARSIVLKEHTKHIGKVRIISVSHKGEKYSLKWENKEKCEHGTDYVNDQNGEITKRESSIC</sequence>
<feature type="signal peptide" evidence="1">
    <location>
        <begin position="1"/>
        <end position="21"/>
    </location>
</feature>
<comment type="caution">
    <text evidence="2">The sequence shown here is derived from an EMBL/GenBank/DDBJ whole genome shotgun (WGS) entry which is preliminary data.</text>
</comment>
<evidence type="ECO:0000313" key="2">
    <source>
        <dbReference type="EMBL" id="EIT84470.1"/>
    </source>
</evidence>
<dbReference type="PROSITE" id="PS51257">
    <property type="entry name" value="PROKAR_LIPOPROTEIN"/>
    <property type="match status" value="1"/>
</dbReference>
<feature type="chain" id="PRO_5003715235" description="Lipoprotein" evidence="1">
    <location>
        <begin position="22"/>
        <end position="91"/>
    </location>
</feature>
<proteinExistence type="predicted"/>
<dbReference type="EMBL" id="AKKV01000032">
    <property type="protein sequence ID" value="EIT84470.1"/>
    <property type="molecule type" value="Genomic_DNA"/>
</dbReference>
<evidence type="ECO:0000256" key="1">
    <source>
        <dbReference type="SAM" id="SignalP"/>
    </source>
</evidence>
<dbReference type="OrthoDB" id="2428465at2"/>
<evidence type="ECO:0000313" key="3">
    <source>
        <dbReference type="Proteomes" id="UP000004080"/>
    </source>
</evidence>
<keyword evidence="3" id="KW-1185">Reference proteome</keyword>